<accession>A0A3D9ICX8</accession>
<proteinExistence type="predicted"/>
<keyword evidence="2" id="KW-1185">Reference proteome</keyword>
<evidence type="ECO:0000313" key="1">
    <source>
        <dbReference type="EMBL" id="RED59399.1"/>
    </source>
</evidence>
<evidence type="ECO:0000313" key="2">
    <source>
        <dbReference type="Proteomes" id="UP000256869"/>
    </source>
</evidence>
<comment type="caution">
    <text evidence="1">The sequence shown here is derived from an EMBL/GenBank/DDBJ whole genome shotgun (WGS) entry which is preliminary data.</text>
</comment>
<dbReference type="Proteomes" id="UP000256869">
    <property type="component" value="Unassembled WGS sequence"/>
</dbReference>
<name>A0A3D9ICX8_9BACL</name>
<dbReference type="EMBL" id="QRDY01000007">
    <property type="protein sequence ID" value="RED59399.1"/>
    <property type="molecule type" value="Genomic_DNA"/>
</dbReference>
<organism evidence="1 2">
    <name type="scientific">Cohnella lupini</name>
    <dbReference type="NCBI Taxonomy" id="1294267"/>
    <lineage>
        <taxon>Bacteria</taxon>
        <taxon>Bacillati</taxon>
        <taxon>Bacillota</taxon>
        <taxon>Bacilli</taxon>
        <taxon>Bacillales</taxon>
        <taxon>Paenibacillaceae</taxon>
        <taxon>Cohnella</taxon>
    </lineage>
</organism>
<dbReference type="AlphaFoldDB" id="A0A3D9ICX8"/>
<reference evidence="1 2" key="1">
    <citation type="submission" date="2018-07" db="EMBL/GenBank/DDBJ databases">
        <title>Genomic Encyclopedia of Type Strains, Phase III (KMG-III): the genomes of soil and plant-associated and newly described type strains.</title>
        <authorList>
            <person name="Whitman W."/>
        </authorList>
    </citation>
    <scope>NUCLEOTIDE SEQUENCE [LARGE SCALE GENOMIC DNA]</scope>
    <source>
        <strain evidence="1 2">CECT 8236</strain>
    </source>
</reference>
<sequence>MLLCSSIENMKSAAVEQKRLSNKYDTIISGKFPTVEEENIARIKFGLESIPGQKTESDKAMVEDS</sequence>
<protein>
    <submittedName>
        <fullName evidence="1">Uncharacterized protein</fullName>
    </submittedName>
</protein>
<gene>
    <name evidence="1" type="ORF">DFP95_107238</name>
</gene>